<dbReference type="Proteomes" id="UP000052232">
    <property type="component" value="Unassembled WGS sequence"/>
</dbReference>
<keyword evidence="11" id="KW-1185">Reference proteome</keyword>
<dbReference type="InterPro" id="IPR009100">
    <property type="entry name" value="AcylCoA_DH/oxidase_NM_dom_sf"/>
</dbReference>
<evidence type="ECO:0000256" key="6">
    <source>
        <dbReference type="RuleBase" id="RU362125"/>
    </source>
</evidence>
<evidence type="ECO:0000259" key="7">
    <source>
        <dbReference type="Pfam" id="PF00441"/>
    </source>
</evidence>
<dbReference type="InterPro" id="IPR013786">
    <property type="entry name" value="AcylCoA_DH/ox_N"/>
</dbReference>
<dbReference type="RefSeq" id="WP_066601370.1">
    <property type="nucleotide sequence ID" value="NZ_KQ130434.1"/>
</dbReference>
<dbReference type="EMBL" id="JACT01000001">
    <property type="protein sequence ID" value="KMS57728.1"/>
    <property type="molecule type" value="Genomic_DNA"/>
</dbReference>
<keyword evidence="4 6" id="KW-0274">FAD</keyword>
<accession>A0A0J7Y2Q3</accession>
<dbReference type="STRING" id="1420583.V473_05855"/>
<dbReference type="Pfam" id="PF00441">
    <property type="entry name" value="Acyl-CoA_dh_1"/>
    <property type="match status" value="1"/>
</dbReference>
<dbReference type="SUPFAM" id="SSF47203">
    <property type="entry name" value="Acyl-CoA dehydrogenase C-terminal domain-like"/>
    <property type="match status" value="1"/>
</dbReference>
<dbReference type="GO" id="GO:0050660">
    <property type="term" value="F:flavin adenine dinucleotide binding"/>
    <property type="evidence" value="ECO:0007669"/>
    <property type="project" value="InterPro"/>
</dbReference>
<dbReference type="InterPro" id="IPR046373">
    <property type="entry name" value="Acyl-CoA_Oxase/DH_mid-dom_sf"/>
</dbReference>
<reference evidence="10 11" key="1">
    <citation type="journal article" date="2015" name="G3 (Bethesda)">
        <title>Insights into Ongoing Evolution of the Hexachlorocyclohexane Catabolic Pathway from Comparative Genomics of Ten Sphingomonadaceae Strains.</title>
        <authorList>
            <person name="Pearce S.L."/>
            <person name="Oakeshott J.G."/>
            <person name="Pandey G."/>
        </authorList>
    </citation>
    <scope>NUCLEOTIDE SEQUENCE [LARGE SCALE GENOMIC DNA]</scope>
    <source>
        <strain evidence="10 11">LL01</strain>
    </source>
</reference>
<protein>
    <submittedName>
        <fullName evidence="10">Acyl-CoA dehydrogenase</fullName>
    </submittedName>
</protein>
<name>A0A0J7Y2Q3_9SPHN</name>
<comment type="caution">
    <text evidence="10">The sequence shown here is derived from an EMBL/GenBank/DDBJ whole genome shotgun (WGS) entry which is preliminary data.</text>
</comment>
<dbReference type="Pfam" id="PF02771">
    <property type="entry name" value="Acyl-CoA_dh_N"/>
    <property type="match status" value="1"/>
</dbReference>
<evidence type="ECO:0000313" key="10">
    <source>
        <dbReference type="EMBL" id="KMS57728.1"/>
    </source>
</evidence>
<comment type="similarity">
    <text evidence="2 6">Belongs to the acyl-CoA dehydrogenase family.</text>
</comment>
<dbReference type="Pfam" id="PF02770">
    <property type="entry name" value="Acyl-CoA_dh_M"/>
    <property type="match status" value="1"/>
</dbReference>
<dbReference type="InterPro" id="IPR009075">
    <property type="entry name" value="AcylCo_DH/oxidase_C"/>
</dbReference>
<comment type="cofactor">
    <cofactor evidence="1 6">
        <name>FAD</name>
        <dbReference type="ChEBI" id="CHEBI:57692"/>
    </cofactor>
</comment>
<dbReference type="PANTHER" id="PTHR43292:SF3">
    <property type="entry name" value="ACYL-COA DEHYDROGENASE FADE29"/>
    <property type="match status" value="1"/>
</dbReference>
<dbReference type="InterPro" id="IPR036250">
    <property type="entry name" value="AcylCo_DH-like_C"/>
</dbReference>
<evidence type="ECO:0000313" key="11">
    <source>
        <dbReference type="Proteomes" id="UP000052232"/>
    </source>
</evidence>
<evidence type="ECO:0000256" key="1">
    <source>
        <dbReference type="ARBA" id="ARBA00001974"/>
    </source>
</evidence>
<evidence type="ECO:0000256" key="2">
    <source>
        <dbReference type="ARBA" id="ARBA00009347"/>
    </source>
</evidence>
<dbReference type="Gene3D" id="2.40.110.10">
    <property type="entry name" value="Butyryl-CoA Dehydrogenase, subunit A, domain 2"/>
    <property type="match status" value="1"/>
</dbReference>
<feature type="domain" description="Acyl-CoA dehydrogenase/oxidase N-terminal" evidence="9">
    <location>
        <begin position="36"/>
        <end position="123"/>
    </location>
</feature>
<sequence>MDFSYSPQEEGFRADLRAWLADALPSGWGETVFEPEDEDERAMFRLAWEKKLHAGGWSGINWPVEYGGRGATLVERAIFAEEMARVGAPEGLNIIGHNLAGSTILRHGTEAQKQYFLPRILSSDDVWCQGFSEPNAGSDLASVRTRAERRGDRFIVNGQKIWTSFAQYSQWCFALVRTDPDAPKHKGLSFLLIDMKSPGVSIRPLRQISGECEFNETFFDDVEVPVANIVGDINDGWRIAMTTLAYERGPEDALGRQIRFSQELDKLIGTVAATPRGDAMLIDDPIVRQKLARAVTQVEVMRLNAVRTFSKYLNGDDRGPDASVIKLYWSHAAQNMYEAAMDILGPTAPIAAPDPLSAGGGRFQLSYLQSKAFTIYSGSSEIQRNIIGERMLGLPR</sequence>
<dbReference type="CDD" id="cd01152">
    <property type="entry name" value="ACAD_fadE6_17_26"/>
    <property type="match status" value="1"/>
</dbReference>
<dbReference type="InterPro" id="IPR037069">
    <property type="entry name" value="AcylCoA_DH/ox_N_sf"/>
</dbReference>
<gene>
    <name evidence="10" type="ORF">V473_05855</name>
</gene>
<dbReference type="SUPFAM" id="SSF56645">
    <property type="entry name" value="Acyl-CoA dehydrogenase NM domain-like"/>
    <property type="match status" value="1"/>
</dbReference>
<keyword evidence="5 6" id="KW-0560">Oxidoreductase</keyword>
<dbReference type="FunFam" id="2.40.110.10:FF:000011">
    <property type="entry name" value="Acyl-CoA dehydrogenase FadE34"/>
    <property type="match status" value="1"/>
</dbReference>
<evidence type="ECO:0000256" key="4">
    <source>
        <dbReference type="ARBA" id="ARBA00022827"/>
    </source>
</evidence>
<dbReference type="PATRIC" id="fig|1420583.3.peg.1180"/>
<proteinExistence type="inferred from homology"/>
<dbReference type="InterPro" id="IPR006091">
    <property type="entry name" value="Acyl-CoA_Oxase/DH_mid-dom"/>
</dbReference>
<evidence type="ECO:0000259" key="8">
    <source>
        <dbReference type="Pfam" id="PF02770"/>
    </source>
</evidence>
<dbReference type="GO" id="GO:0005886">
    <property type="term" value="C:plasma membrane"/>
    <property type="evidence" value="ECO:0007669"/>
    <property type="project" value="TreeGrafter"/>
</dbReference>
<feature type="domain" description="Acyl-CoA oxidase/dehydrogenase middle" evidence="8">
    <location>
        <begin position="128"/>
        <end position="222"/>
    </location>
</feature>
<dbReference type="GO" id="GO:0016627">
    <property type="term" value="F:oxidoreductase activity, acting on the CH-CH group of donors"/>
    <property type="evidence" value="ECO:0007669"/>
    <property type="project" value="InterPro"/>
</dbReference>
<keyword evidence="3 6" id="KW-0285">Flavoprotein</keyword>
<dbReference type="AlphaFoldDB" id="A0A0J7Y2Q3"/>
<evidence type="ECO:0000259" key="9">
    <source>
        <dbReference type="Pfam" id="PF02771"/>
    </source>
</evidence>
<dbReference type="InterPro" id="IPR052161">
    <property type="entry name" value="Mycobact_Acyl-CoA_DH"/>
</dbReference>
<evidence type="ECO:0000256" key="3">
    <source>
        <dbReference type="ARBA" id="ARBA00022630"/>
    </source>
</evidence>
<organism evidence="10 11">
    <name type="scientific">Sphingobium cupriresistens LL01</name>
    <dbReference type="NCBI Taxonomy" id="1420583"/>
    <lineage>
        <taxon>Bacteria</taxon>
        <taxon>Pseudomonadati</taxon>
        <taxon>Pseudomonadota</taxon>
        <taxon>Alphaproteobacteria</taxon>
        <taxon>Sphingomonadales</taxon>
        <taxon>Sphingomonadaceae</taxon>
        <taxon>Sphingobium</taxon>
    </lineage>
</organism>
<feature type="domain" description="Acyl-CoA dehydrogenase/oxidase C-terminal" evidence="7">
    <location>
        <begin position="234"/>
        <end position="392"/>
    </location>
</feature>
<dbReference type="Gene3D" id="1.10.540.10">
    <property type="entry name" value="Acyl-CoA dehydrogenase/oxidase, N-terminal domain"/>
    <property type="match status" value="1"/>
</dbReference>
<dbReference type="PANTHER" id="PTHR43292">
    <property type="entry name" value="ACYL-COA DEHYDROGENASE"/>
    <property type="match status" value="1"/>
</dbReference>
<evidence type="ECO:0000256" key="5">
    <source>
        <dbReference type="ARBA" id="ARBA00023002"/>
    </source>
</evidence>
<dbReference type="Gene3D" id="1.20.140.10">
    <property type="entry name" value="Butyryl-CoA Dehydrogenase, subunit A, domain 3"/>
    <property type="match status" value="1"/>
</dbReference>